<comment type="caution">
    <text evidence="2">The sequence shown here is derived from an EMBL/GenBank/DDBJ whole genome shotgun (WGS) entry which is preliminary data.</text>
</comment>
<gene>
    <name evidence="2" type="ORF">M3D15_04910</name>
</gene>
<evidence type="ECO:0000313" key="3">
    <source>
        <dbReference type="Proteomes" id="UP001525379"/>
    </source>
</evidence>
<feature type="transmembrane region" description="Helical" evidence="1">
    <location>
        <begin position="12"/>
        <end position="37"/>
    </location>
</feature>
<evidence type="ECO:0000313" key="2">
    <source>
        <dbReference type="EMBL" id="MCT2042674.1"/>
    </source>
</evidence>
<organism evidence="2 3">
    <name type="scientific">Pseudoclavibacter albus</name>
    <dbReference type="NCBI Taxonomy" id="272241"/>
    <lineage>
        <taxon>Bacteria</taxon>
        <taxon>Bacillati</taxon>
        <taxon>Actinomycetota</taxon>
        <taxon>Actinomycetes</taxon>
        <taxon>Micrococcales</taxon>
        <taxon>Microbacteriaceae</taxon>
        <taxon>Pseudoclavibacter</taxon>
    </lineage>
</organism>
<protein>
    <recommendedName>
        <fullName evidence="4">Multidrug ABC transporter ATPase</fullName>
    </recommendedName>
</protein>
<keyword evidence="1" id="KW-0472">Membrane</keyword>
<proteinExistence type="predicted"/>
<keyword evidence="1" id="KW-0812">Transmembrane</keyword>
<sequence>MPSRSNSPIIDRILVAVAVVCSIAALIAFAIVMIATMNGTSASTWHEPQWVVCFTIAYWGLPLALTATIVLLVRRILANTRRREASESITS</sequence>
<reference evidence="2 3" key="1">
    <citation type="submission" date="2022-04" db="EMBL/GenBank/DDBJ databases">
        <title>Human microbiome associated bacterial genomes.</title>
        <authorList>
            <person name="Sandstrom S."/>
            <person name="Salamzade R."/>
            <person name="Kalan L.R."/>
        </authorList>
    </citation>
    <scope>NUCLEOTIDE SEQUENCE [LARGE SCALE GENOMIC DNA]</scope>
    <source>
        <strain evidence="3">p3-SID1799</strain>
    </source>
</reference>
<name>A0ABT2HWH9_9MICO</name>
<dbReference type="EMBL" id="JALXSQ010000014">
    <property type="protein sequence ID" value="MCT2042674.1"/>
    <property type="molecule type" value="Genomic_DNA"/>
</dbReference>
<keyword evidence="3" id="KW-1185">Reference proteome</keyword>
<evidence type="ECO:0000256" key="1">
    <source>
        <dbReference type="SAM" id="Phobius"/>
    </source>
</evidence>
<keyword evidence="1" id="KW-1133">Transmembrane helix</keyword>
<feature type="transmembrane region" description="Helical" evidence="1">
    <location>
        <begin position="49"/>
        <end position="73"/>
    </location>
</feature>
<dbReference type="RefSeq" id="WP_066082085.1">
    <property type="nucleotide sequence ID" value="NZ_JAFDPW010000001.1"/>
</dbReference>
<evidence type="ECO:0008006" key="4">
    <source>
        <dbReference type="Google" id="ProtNLM"/>
    </source>
</evidence>
<dbReference type="Proteomes" id="UP001525379">
    <property type="component" value="Unassembled WGS sequence"/>
</dbReference>
<accession>A0ABT2HWH9</accession>